<sequence>MAITEIIKFGAGSCITVDDTIQKSVKALKGVKSPQHFVLGTQIQDKEAVQITSEWDGIQDYANFAATPEFTSFLKSVSSTYGEPYSIFHVALDRSAFGADGPATANVVEYVQTYFPASRVTPEFQKQVEADFARFDEIYRKGATGGESWGFGWVLEEQEHEDIKDEKAKCFFVTRGWDSMDLFEQSVQNDAYKQAIPLLFAWNAPFKLWHVERKVLDDFEAVA</sequence>
<organism evidence="1 2">
    <name type="scientific">Hyaloscypha bicolor E</name>
    <dbReference type="NCBI Taxonomy" id="1095630"/>
    <lineage>
        <taxon>Eukaryota</taxon>
        <taxon>Fungi</taxon>
        <taxon>Dikarya</taxon>
        <taxon>Ascomycota</taxon>
        <taxon>Pezizomycotina</taxon>
        <taxon>Leotiomycetes</taxon>
        <taxon>Helotiales</taxon>
        <taxon>Hyaloscyphaceae</taxon>
        <taxon>Hyaloscypha</taxon>
        <taxon>Hyaloscypha bicolor</taxon>
    </lineage>
</organism>
<dbReference type="OrthoDB" id="3830579at2759"/>
<dbReference type="GeneID" id="36585443"/>
<gene>
    <name evidence="1" type="ORF">K444DRAFT_572685</name>
</gene>
<evidence type="ECO:0000313" key="2">
    <source>
        <dbReference type="Proteomes" id="UP000235371"/>
    </source>
</evidence>
<dbReference type="InParanoid" id="A0A2J6SQX4"/>
<dbReference type="EMBL" id="KZ613895">
    <property type="protein sequence ID" value="PMD53083.1"/>
    <property type="molecule type" value="Genomic_DNA"/>
</dbReference>
<keyword evidence="2" id="KW-1185">Reference proteome</keyword>
<protein>
    <recommendedName>
        <fullName evidence="3">ABM domain-containing protein</fullName>
    </recommendedName>
</protein>
<dbReference type="RefSeq" id="XP_024729987.1">
    <property type="nucleotide sequence ID" value="XM_024877366.1"/>
</dbReference>
<dbReference type="AlphaFoldDB" id="A0A2J6SQX4"/>
<accession>A0A2J6SQX4</accession>
<evidence type="ECO:0000313" key="1">
    <source>
        <dbReference type="EMBL" id="PMD53083.1"/>
    </source>
</evidence>
<name>A0A2J6SQX4_9HELO</name>
<proteinExistence type="predicted"/>
<dbReference type="Gene3D" id="3.30.70.100">
    <property type="match status" value="1"/>
</dbReference>
<reference evidence="1 2" key="1">
    <citation type="submission" date="2016-04" db="EMBL/GenBank/DDBJ databases">
        <title>A degradative enzymes factory behind the ericoid mycorrhizal symbiosis.</title>
        <authorList>
            <consortium name="DOE Joint Genome Institute"/>
            <person name="Martino E."/>
            <person name="Morin E."/>
            <person name="Grelet G."/>
            <person name="Kuo A."/>
            <person name="Kohler A."/>
            <person name="Daghino S."/>
            <person name="Barry K."/>
            <person name="Choi C."/>
            <person name="Cichocki N."/>
            <person name="Clum A."/>
            <person name="Copeland A."/>
            <person name="Hainaut M."/>
            <person name="Haridas S."/>
            <person name="Labutti K."/>
            <person name="Lindquist E."/>
            <person name="Lipzen A."/>
            <person name="Khouja H.-R."/>
            <person name="Murat C."/>
            <person name="Ohm R."/>
            <person name="Olson A."/>
            <person name="Spatafora J."/>
            <person name="Veneault-Fourrey C."/>
            <person name="Henrissat B."/>
            <person name="Grigoriev I."/>
            <person name="Martin F."/>
            <person name="Perotto S."/>
        </authorList>
    </citation>
    <scope>NUCLEOTIDE SEQUENCE [LARGE SCALE GENOMIC DNA]</scope>
    <source>
        <strain evidence="1 2">E</strain>
    </source>
</reference>
<dbReference type="Proteomes" id="UP000235371">
    <property type="component" value="Unassembled WGS sequence"/>
</dbReference>
<evidence type="ECO:0008006" key="3">
    <source>
        <dbReference type="Google" id="ProtNLM"/>
    </source>
</evidence>